<organism evidence="2 3">
    <name type="scientific">Heterorhabditis bacteriophora</name>
    <name type="common">Entomopathogenic nematode worm</name>
    <dbReference type="NCBI Taxonomy" id="37862"/>
    <lineage>
        <taxon>Eukaryota</taxon>
        <taxon>Metazoa</taxon>
        <taxon>Ecdysozoa</taxon>
        <taxon>Nematoda</taxon>
        <taxon>Chromadorea</taxon>
        <taxon>Rhabditida</taxon>
        <taxon>Rhabditina</taxon>
        <taxon>Rhabditomorpha</taxon>
        <taxon>Strongyloidea</taxon>
        <taxon>Heterorhabditidae</taxon>
        <taxon>Heterorhabditis</taxon>
    </lineage>
</organism>
<sequence>MKRVHGFPVGELTTTTRTTKDLPQPSTTTAGRMSPPRVVAVPTPQQIPQIPTQLAQLSDVIAQQQRLFSLARGGASALSVEDLTMLQQLRSPMNTQLLHPG</sequence>
<reference evidence="3" key="1">
    <citation type="submission" date="2016-11" db="UniProtKB">
        <authorList>
            <consortium name="WormBaseParasite"/>
        </authorList>
    </citation>
    <scope>IDENTIFICATION</scope>
</reference>
<dbReference type="Proteomes" id="UP000095283">
    <property type="component" value="Unplaced"/>
</dbReference>
<dbReference type="WBParaSite" id="Hba_13752">
    <property type="protein sequence ID" value="Hba_13752"/>
    <property type="gene ID" value="Hba_13752"/>
</dbReference>
<evidence type="ECO:0000313" key="2">
    <source>
        <dbReference type="Proteomes" id="UP000095283"/>
    </source>
</evidence>
<feature type="region of interest" description="Disordered" evidence="1">
    <location>
        <begin position="1"/>
        <end position="37"/>
    </location>
</feature>
<proteinExistence type="predicted"/>
<accession>A0A1I7X8N0</accession>
<protein>
    <submittedName>
        <fullName evidence="3">CSTF_C domain-containing protein</fullName>
    </submittedName>
</protein>
<evidence type="ECO:0000313" key="3">
    <source>
        <dbReference type="WBParaSite" id="Hba_13752"/>
    </source>
</evidence>
<name>A0A1I7X8N0_HETBA</name>
<keyword evidence="2" id="KW-1185">Reference proteome</keyword>
<evidence type="ECO:0000256" key="1">
    <source>
        <dbReference type="SAM" id="MobiDB-lite"/>
    </source>
</evidence>
<dbReference type="AlphaFoldDB" id="A0A1I7X8N0"/>